<dbReference type="OrthoDB" id="8808754at2"/>
<comment type="caution">
    <text evidence="2">The sequence shown here is derived from an EMBL/GenBank/DDBJ whole genome shotgun (WGS) entry which is preliminary data.</text>
</comment>
<dbReference type="STRING" id="1547922.ISF6_2039"/>
<evidence type="ECO:0000256" key="1">
    <source>
        <dbReference type="ARBA" id="ARBA00006987"/>
    </source>
</evidence>
<dbReference type="RefSeq" id="WP_054020197.1">
    <property type="nucleotide sequence ID" value="NZ_BBYR01000032.1"/>
</dbReference>
<protein>
    <submittedName>
        <fullName evidence="2">Putative exported protein</fullName>
    </submittedName>
</protein>
<dbReference type="CDD" id="cd07012">
    <property type="entry name" value="PBP2_Bug_TTT"/>
    <property type="match status" value="1"/>
</dbReference>
<sequence length="321" mass="33491">MNRRHHLQALALAFVGADLARADEAWPRRPIRWIVPFLPGTSPDNTVRILAEAMGAALKQTIVVENRAGAGGNLGAQAAARAAPDGYTWVYSGSPMAAGMRMYTRPGFDVNEDFVHIGRIGVSDLAVVVRSEGGPASLQALLARAKQSPGAVMYATGGVGSPAHLAAEAMLRAAGATATHVPYKGATESTKAVLSKDVDFAVAITSVALPQVDQGKLAALAVTAPQRHRRLPKVPTLAEAGVPVAFTSSGGLSLPAGTPPAIVRRVTEVLNDALARPEVRTRIEDLGGRVAPTTPQAYAALLRQEIDATEKLMAAARIEAQ</sequence>
<dbReference type="PIRSF" id="PIRSF017082">
    <property type="entry name" value="YflP"/>
    <property type="match status" value="1"/>
</dbReference>
<dbReference type="PANTHER" id="PTHR42928">
    <property type="entry name" value="TRICARBOXYLATE-BINDING PROTEIN"/>
    <property type="match status" value="1"/>
</dbReference>
<accession>A0A0K8P0Z1</accession>
<gene>
    <name evidence="2" type="ORF">ISF6_2039</name>
</gene>
<dbReference type="PANTHER" id="PTHR42928:SF5">
    <property type="entry name" value="BLR1237 PROTEIN"/>
    <property type="match status" value="1"/>
</dbReference>
<reference evidence="2 3" key="2">
    <citation type="journal article" date="2016" name="Science">
        <title>A bacterium that degrades and assimilates poly(ethylene terephthalate).</title>
        <authorList>
            <person name="Yoshida S."/>
            <person name="Hiraga K."/>
            <person name="Takehana T."/>
            <person name="Taniguchi I."/>
            <person name="Yamaji H."/>
            <person name="Maeda Y."/>
            <person name="Toyohara K."/>
            <person name="Miyamoto K."/>
            <person name="Kimura Y."/>
            <person name="Oda K."/>
        </authorList>
    </citation>
    <scope>NUCLEOTIDE SEQUENCE [LARGE SCALE GENOMIC DNA]</scope>
    <source>
        <strain evidence="3">NBRC 110686 / TISTR 2288 / 201-F6</strain>
    </source>
</reference>
<reference evidence="3" key="1">
    <citation type="submission" date="2015-07" db="EMBL/GenBank/DDBJ databases">
        <title>Discovery of a poly(ethylene terephthalate assimilation.</title>
        <authorList>
            <person name="Yoshida S."/>
            <person name="Hiraga K."/>
            <person name="Takehana T."/>
            <person name="Taniguchi I."/>
            <person name="Yamaji H."/>
            <person name="Maeda Y."/>
            <person name="Toyohara K."/>
            <person name="Miyamoto K."/>
            <person name="Kimura Y."/>
            <person name="Oda K."/>
        </authorList>
    </citation>
    <scope>NUCLEOTIDE SEQUENCE [LARGE SCALE GENOMIC DNA]</scope>
    <source>
        <strain evidence="3">NBRC 110686 / TISTR 2288 / 201-F6</strain>
    </source>
</reference>
<evidence type="ECO:0000313" key="3">
    <source>
        <dbReference type="Proteomes" id="UP000037660"/>
    </source>
</evidence>
<organism evidence="2 3">
    <name type="scientific">Piscinibacter sakaiensis</name>
    <name type="common">Ideonella sakaiensis</name>
    <dbReference type="NCBI Taxonomy" id="1547922"/>
    <lineage>
        <taxon>Bacteria</taxon>
        <taxon>Pseudomonadati</taxon>
        <taxon>Pseudomonadota</taxon>
        <taxon>Betaproteobacteria</taxon>
        <taxon>Burkholderiales</taxon>
        <taxon>Sphaerotilaceae</taxon>
        <taxon>Piscinibacter</taxon>
    </lineage>
</organism>
<dbReference type="EMBL" id="BBYR01000032">
    <property type="protein sequence ID" value="GAP36199.1"/>
    <property type="molecule type" value="Genomic_DNA"/>
</dbReference>
<proteinExistence type="inferred from homology"/>
<evidence type="ECO:0000313" key="2">
    <source>
        <dbReference type="EMBL" id="GAP36199.1"/>
    </source>
</evidence>
<dbReference type="Proteomes" id="UP000037660">
    <property type="component" value="Unassembled WGS sequence"/>
</dbReference>
<dbReference type="Gene3D" id="3.40.190.10">
    <property type="entry name" value="Periplasmic binding protein-like II"/>
    <property type="match status" value="1"/>
</dbReference>
<comment type="similarity">
    <text evidence="1">Belongs to the UPF0065 (bug) family.</text>
</comment>
<dbReference type="SUPFAM" id="SSF53850">
    <property type="entry name" value="Periplasmic binding protein-like II"/>
    <property type="match status" value="1"/>
</dbReference>
<dbReference type="InterPro" id="IPR042100">
    <property type="entry name" value="Bug_dom1"/>
</dbReference>
<keyword evidence="3" id="KW-1185">Reference proteome</keyword>
<dbReference type="Gene3D" id="3.40.190.150">
    <property type="entry name" value="Bordetella uptake gene, domain 1"/>
    <property type="match status" value="1"/>
</dbReference>
<dbReference type="AlphaFoldDB" id="A0A0K8P0Z1"/>
<dbReference type="InterPro" id="IPR005064">
    <property type="entry name" value="BUG"/>
</dbReference>
<name>A0A0K8P0Z1_PISS1</name>
<dbReference type="Pfam" id="PF03401">
    <property type="entry name" value="TctC"/>
    <property type="match status" value="1"/>
</dbReference>